<accession>A0A1H6WII6</accession>
<gene>
    <name evidence="1" type="ORF">SAMN05216201_10526</name>
</gene>
<dbReference type="AlphaFoldDB" id="A0A1H6WII6"/>
<keyword evidence="2" id="KW-1185">Reference proteome</keyword>
<dbReference type="Proteomes" id="UP000242930">
    <property type="component" value="Unassembled WGS sequence"/>
</dbReference>
<sequence length="50" mass="5650">MRLAQGDKWCLQCCRYMQLEGLQSLSDNQPVKQSVVIGQAPLRRNCQTPG</sequence>
<dbReference type="STRING" id="915471.SAMN05216201_10526"/>
<evidence type="ECO:0000313" key="1">
    <source>
        <dbReference type="EMBL" id="SEJ13917.1"/>
    </source>
</evidence>
<protein>
    <submittedName>
        <fullName evidence="1">Uncharacterized protein</fullName>
    </submittedName>
</protein>
<name>A0A1H6WII6_9PSED</name>
<evidence type="ECO:0000313" key="2">
    <source>
        <dbReference type="Proteomes" id="UP000242930"/>
    </source>
</evidence>
<dbReference type="EMBL" id="FNZE01000005">
    <property type="protein sequence ID" value="SEJ13917.1"/>
    <property type="molecule type" value="Genomic_DNA"/>
</dbReference>
<reference evidence="2" key="1">
    <citation type="submission" date="2016-10" db="EMBL/GenBank/DDBJ databases">
        <authorList>
            <person name="Varghese N."/>
            <person name="Submissions S."/>
        </authorList>
    </citation>
    <scope>NUCLEOTIDE SEQUENCE [LARGE SCALE GENOMIC DNA]</scope>
    <source>
        <strain evidence="2">LMG 25967</strain>
    </source>
</reference>
<proteinExistence type="predicted"/>
<organism evidence="1 2">
    <name type="scientific">Pseudomonas linyingensis</name>
    <dbReference type="NCBI Taxonomy" id="915471"/>
    <lineage>
        <taxon>Bacteria</taxon>
        <taxon>Pseudomonadati</taxon>
        <taxon>Pseudomonadota</taxon>
        <taxon>Gammaproteobacteria</taxon>
        <taxon>Pseudomonadales</taxon>
        <taxon>Pseudomonadaceae</taxon>
        <taxon>Pseudomonas</taxon>
    </lineage>
</organism>